<feature type="domain" description="Pectinesterase catalytic" evidence="8">
    <location>
        <begin position="1769"/>
        <end position="2058"/>
    </location>
</feature>
<keyword evidence="4" id="KW-0378">Hydrolase</keyword>
<evidence type="ECO:0000256" key="1">
    <source>
        <dbReference type="ARBA" id="ARBA00005184"/>
    </source>
</evidence>
<feature type="region of interest" description="Disordered" evidence="6">
    <location>
        <begin position="573"/>
        <end position="674"/>
    </location>
</feature>
<dbReference type="SUPFAM" id="SSF51126">
    <property type="entry name" value="Pectin lyase-like"/>
    <property type="match status" value="5"/>
</dbReference>
<dbReference type="EC" id="3.1.1.11" evidence="3"/>
<feature type="compositionally biased region" description="Low complexity" evidence="6">
    <location>
        <begin position="575"/>
        <end position="674"/>
    </location>
</feature>
<comment type="pathway">
    <text evidence="1">Glycan metabolism; pectin degradation; 2-dehydro-3-deoxy-D-gluconate from pectin: step 1/5.</text>
</comment>
<feature type="domain" description="Pectinesterase catalytic" evidence="8">
    <location>
        <begin position="1062"/>
        <end position="1358"/>
    </location>
</feature>
<proteinExistence type="inferred from homology"/>
<feature type="domain" description="Pectinesterase catalytic" evidence="8">
    <location>
        <begin position="1410"/>
        <end position="1692"/>
    </location>
</feature>
<dbReference type="PANTHER" id="PTHR31321:SF58">
    <property type="entry name" value="METHYLESTERASE, PUTATIVE-RELATED"/>
    <property type="match status" value="1"/>
</dbReference>
<dbReference type="InterPro" id="IPR000070">
    <property type="entry name" value="Pectinesterase_cat"/>
</dbReference>
<feature type="compositionally biased region" description="Polar residues" evidence="6">
    <location>
        <begin position="757"/>
        <end position="774"/>
    </location>
</feature>
<evidence type="ECO:0000313" key="9">
    <source>
        <dbReference type="EMBL" id="KAK7421460.1"/>
    </source>
</evidence>
<feature type="chain" id="PRO_5045200793" description="pectinesterase" evidence="7">
    <location>
        <begin position="21"/>
        <end position="2550"/>
    </location>
</feature>
<reference evidence="9 10" key="1">
    <citation type="journal article" date="2025" name="Microbiol. Resour. Announc.">
        <title>Draft genome sequences for Neonectria magnoliae and Neonectria punicea, canker pathogens of Liriodendron tulipifera and Acer saccharum in West Virginia.</title>
        <authorList>
            <person name="Petronek H.M."/>
            <person name="Kasson M.T."/>
            <person name="Metheny A.M."/>
            <person name="Stauder C.M."/>
            <person name="Lovett B."/>
            <person name="Lynch S.C."/>
            <person name="Garnas J.R."/>
            <person name="Kasson L.R."/>
            <person name="Stajich J.E."/>
        </authorList>
    </citation>
    <scope>NUCLEOTIDE SEQUENCE [LARGE SCALE GENOMIC DNA]</scope>
    <source>
        <strain evidence="9 10">NRRL 64653</strain>
    </source>
</reference>
<dbReference type="InterPro" id="IPR011050">
    <property type="entry name" value="Pectin_lyase_fold/virulence"/>
</dbReference>
<name>A0ABR1HKN3_9HYPO</name>
<dbReference type="Pfam" id="PF01095">
    <property type="entry name" value="Pectinesterase"/>
    <property type="match status" value="4"/>
</dbReference>
<dbReference type="PANTHER" id="PTHR31321">
    <property type="entry name" value="ACYL-COA THIOESTER HYDROLASE YBHC-RELATED"/>
    <property type="match status" value="1"/>
</dbReference>
<evidence type="ECO:0000256" key="6">
    <source>
        <dbReference type="SAM" id="MobiDB-lite"/>
    </source>
</evidence>
<dbReference type="Proteomes" id="UP001498476">
    <property type="component" value="Unassembled WGS sequence"/>
</dbReference>
<evidence type="ECO:0000256" key="4">
    <source>
        <dbReference type="ARBA" id="ARBA00022801"/>
    </source>
</evidence>
<feature type="domain" description="Pectinesterase catalytic" evidence="8">
    <location>
        <begin position="704"/>
        <end position="976"/>
    </location>
</feature>
<keyword evidence="5" id="KW-0063">Aspartyl esterase</keyword>
<dbReference type="Gene3D" id="2.160.20.10">
    <property type="entry name" value="Single-stranded right-handed beta-helix, Pectin lyase-like"/>
    <property type="match status" value="5"/>
</dbReference>
<dbReference type="EMBL" id="JAZAVJ010000022">
    <property type="protein sequence ID" value="KAK7421460.1"/>
    <property type="molecule type" value="Genomic_DNA"/>
</dbReference>
<feature type="compositionally biased region" description="Low complexity" evidence="6">
    <location>
        <begin position="1381"/>
        <end position="1394"/>
    </location>
</feature>
<comment type="caution">
    <text evidence="9">The sequence shown here is derived from an EMBL/GenBank/DDBJ whole genome shotgun (WGS) entry which is preliminary data.</text>
</comment>
<feature type="region of interest" description="Disordered" evidence="6">
    <location>
        <begin position="83"/>
        <end position="181"/>
    </location>
</feature>
<feature type="region of interest" description="Disordered" evidence="6">
    <location>
        <begin position="755"/>
        <end position="783"/>
    </location>
</feature>
<keyword evidence="10" id="KW-1185">Reference proteome</keyword>
<evidence type="ECO:0000256" key="5">
    <source>
        <dbReference type="ARBA" id="ARBA00023085"/>
    </source>
</evidence>
<organism evidence="9 10">
    <name type="scientific">Neonectria punicea</name>
    <dbReference type="NCBI Taxonomy" id="979145"/>
    <lineage>
        <taxon>Eukaryota</taxon>
        <taxon>Fungi</taxon>
        <taxon>Dikarya</taxon>
        <taxon>Ascomycota</taxon>
        <taxon>Pezizomycotina</taxon>
        <taxon>Sordariomycetes</taxon>
        <taxon>Hypocreomycetidae</taxon>
        <taxon>Hypocreales</taxon>
        <taxon>Nectriaceae</taxon>
        <taxon>Neonectria</taxon>
    </lineage>
</organism>
<accession>A0ABR1HKN3</accession>
<keyword evidence="7" id="KW-0732">Signal</keyword>
<evidence type="ECO:0000313" key="10">
    <source>
        <dbReference type="Proteomes" id="UP001498476"/>
    </source>
</evidence>
<evidence type="ECO:0000259" key="8">
    <source>
        <dbReference type="Pfam" id="PF01095"/>
    </source>
</evidence>
<evidence type="ECO:0000256" key="2">
    <source>
        <dbReference type="ARBA" id="ARBA00008891"/>
    </source>
</evidence>
<evidence type="ECO:0000256" key="7">
    <source>
        <dbReference type="SAM" id="SignalP"/>
    </source>
</evidence>
<protein>
    <recommendedName>
        <fullName evidence="3">pectinesterase</fullName>
        <ecNumber evidence="3">3.1.1.11</ecNumber>
    </recommendedName>
</protein>
<sequence length="2550" mass="265655">MARISLWFLLGLCAGSAVHAQTGSDTLSRRSKPLACPAKKPVTLSSSASSVSSTASFVTEAPLSPQELASSRVTFSSAETTVSVSTSSADAQTKSDSTGTQTSTESTETSQATTDISTETTETTETTTSTGTVSLSETTSDSSTSASTDESSSTSTSFTDSTTQTDSFVSVTSGTSESVSEIGSSTESGIWVLVRDILVVTRVIYVLDRGIWICDRDVHLRDRIWIHDRVVLYRVVLDRGIYVLDSDIPVTVATDGSGDYTVIGSAISYAQANSIPTVTVLAGTYTEAISVAATATVTVIGQTGSSVSKRDTSSYASNKVTVTNGGGSSRPLTFPNANVKGTTWQNLNFVNSNSASTAGVVSLQGSKNAFYGCSFVAASVYAVTGNLAAGLIANSYIEASDKVFYSYPSLYIFGSTIAITGTNGNLVYNKGYAVNSILYNSTIVYDDCKVIQKDGTTTKNIFLASTPGTGSVVLYRSTALAAFIAASGVHVDSLTQGTTNQYLEYGTSGPGSYAQNAVARSPYVTLVTDVSGLSTYDISKFFGSVYPSVAVGNVDWIDSGVLSAIKASNAKNAQSSTTSATTSSSTSATSSTASTSVSSQVSSTGSSSTEVSSTVSSSSTGSSSTVSSTGSSSTETSSTSRSSSTDVSSTGSSSTGSSSTSATTETSISSTASTSALATTSSASATASCVPSSMPSTALVVGPASNACAQYTSISAAIAALPADSSTQYIYILAGTYNEQPTISRVAPVIFRGESSDPASSSSNKVTIQNSNGRASSAGSSSTTATFSASKYETKLTAFYNINFVNTYSPQTNYVALAIYAKGQKVAFYGCNILSSQGTLYLDYGNVYFSGGRIEGTTDFVWGQGAGYIYNSVIVTDGTTTGQTIAAHKYQSAYGGSQFVFDLCAVVPVSTSVPKKSTYLGRDYSTNSKVAFVNSYLDAHIAAVGWLVNTDSTFTGSFVEGNNTGPGSDTSSRSSRAQILSSTSAYSPKNILGDDSWIDSAAIAPFSGWPDSLYAVTSSTSVTTSATATSSGTATFSATDVSTTASASTATASSTSVGSTLTVASSPTGTQYGTVSSAIAALPADGKDYTIYILAGTYEEQLSLTRRGKVTLRGESSFTNDFTGNTVLIKFSDGVSTSSSQNEETPILNWKNTNGDGLAVYNINFTNTFPQTPSYAALAADFYGTNMAAYGCAFKGFQDTLLVNQGVQVFSNSYVEGSVDFIWGYSKAYFHQCYVASNTANAYITAQNRPSSSWAGGFVFDKSLITYTSSYGSTYGSTSLGRPWSQYAIVVYMNSFLDKHISSAGWSTWTSSDARTGNVLFGEFNNTGPGNWTSSRASFATSLTESQASAYSLSSFIGSTSWLDMTAYNLVPSYEVTKTSDAAPATSTTATADAEWAHPTSGTEPPSGAVLVSVDGSIDGSYTSLTDALASLPSDSSTQIIFMYAGTYNEQVPSISRSGPVMIIGYTESAPGKTYTTNKVILTQAKGLSVSPLPVGHSNAETATIATGGTGKIAMYNIDIINSDNLDGATANYVTLAASIYGNKIGFYGCSMIGWQDTLLTGATAGYQYYESCYIEGAIDFIWGYSKSYFKGCTLGAKRKGSSITAQSRASSSAVGGYIFDQCLFTAAPSATVDLTDGVYLGRPYSKYALVVVKNSYLDDIIQPAGWKIWSATDPRTDAITFAEYNNDGPGNWGNNSAAREQFGFATLLTSDSYSLETVMGSTDWIDKTYWDEIQTPQPKTVDTTPVVNPTTYDGTTPPDGAFVVSKTAIEGKTTYTTIQSALDALPVSSKTTAIVFIYPGTYSEKLVLSKAGTTIFLGYSAAAGDYTKNQVTITYNAGIDTQADASNSDSATVYATGNYFQAVNINFANTFGTASNYASLGFGVKSSKYAGLYGCQVYGNQDALLINGYLFASNSYVEGNIDMIWGSGAGYFLNSTIATNRDGIAITANKRTDSTTAAGFVFDQCTIKAAGSASYSSVSLGRPWNQYARVAYISSYLGSLIEATGWDQWTKSDPRTDGVIFGEMGNSGPGASTAGRASFATKLSASSAAQFELGTFFSATAWINSTFVYATPFVASAVVETSQTASLASTASTATTKTSSTSTSSIPSTTTVFTTSISTLKQTLTTTTTGPVETTTIKTTQLLDIGTTITPDPVTTTSFVKSTTTISQTATEADEIVTKRSTEIIDVGTTITPDAETETSWKTIKVLTTSYITTTAKASTLKTTITETAYTTSTPKATTTTQVTSSTISSTTTSTPKAVTVKSTSTVTSGTDGVTTVTAKATTSYVSVYTTSTKTTEKTTTISCIPADSLKKRGFAEGPAPTVAPRDPRIDHEAAGLLLARAAGLQTVTVTVASVYTTTVKTSTVTLPGSTLSTDLVITKTTGKVSTLKAETSTVLSVSQATKYQTTTVPGVTSTFTALTTKTTGKTSTLKPSTVVVSSETSSTETIKSTTTLPATTITQAATSTRTITSVLDQSRATVTQSKFVTSVETVTLPASTVTSWATVKTTLKPSSTFTDRATIVKTTTFKVSEKTTVWETRTSKNAKACPTA</sequence>
<feature type="region of interest" description="Disordered" evidence="6">
    <location>
        <begin position="1381"/>
        <end position="1407"/>
    </location>
</feature>
<dbReference type="InterPro" id="IPR012334">
    <property type="entry name" value="Pectin_lyas_fold"/>
</dbReference>
<evidence type="ECO:0000256" key="3">
    <source>
        <dbReference type="ARBA" id="ARBA00013229"/>
    </source>
</evidence>
<gene>
    <name evidence="9" type="ORF">QQX98_002159</name>
</gene>
<feature type="signal peptide" evidence="7">
    <location>
        <begin position="1"/>
        <end position="20"/>
    </location>
</feature>
<comment type="similarity">
    <text evidence="2">Belongs to the pectinesterase family.</text>
</comment>